<proteinExistence type="predicted"/>
<dbReference type="Gene3D" id="1.10.260.40">
    <property type="entry name" value="lambda repressor-like DNA-binding domains"/>
    <property type="match status" value="1"/>
</dbReference>
<dbReference type="InterPro" id="IPR001387">
    <property type="entry name" value="Cro/C1-type_HTH"/>
</dbReference>
<sequence>MNPFEIGKTLKSRRQLLGVDQQSLAQLSGVSVHTLSNIESGKGNPSLLVLGRLLDALGMELKVGIRNVG</sequence>
<dbReference type="SUPFAM" id="SSF47413">
    <property type="entry name" value="lambda repressor-like DNA-binding domains"/>
    <property type="match status" value="1"/>
</dbReference>
<dbReference type="InterPro" id="IPR010982">
    <property type="entry name" value="Lambda_DNA-bd_dom_sf"/>
</dbReference>
<evidence type="ECO:0000313" key="3">
    <source>
        <dbReference type="Proteomes" id="UP000346198"/>
    </source>
</evidence>
<dbReference type="CDD" id="cd00093">
    <property type="entry name" value="HTH_XRE"/>
    <property type="match status" value="1"/>
</dbReference>
<dbReference type="EMBL" id="CAAHFH010000002">
    <property type="protein sequence ID" value="VGO21049.1"/>
    <property type="molecule type" value="Genomic_DNA"/>
</dbReference>
<organism evidence="2 3">
    <name type="scientific">Pontiella sulfatireligans</name>
    <dbReference type="NCBI Taxonomy" id="2750658"/>
    <lineage>
        <taxon>Bacteria</taxon>
        <taxon>Pseudomonadati</taxon>
        <taxon>Kiritimatiellota</taxon>
        <taxon>Kiritimatiellia</taxon>
        <taxon>Kiritimatiellales</taxon>
        <taxon>Pontiellaceae</taxon>
        <taxon>Pontiella</taxon>
    </lineage>
</organism>
<dbReference type="RefSeq" id="WP_136062537.1">
    <property type="nucleotide sequence ID" value="NZ_CAAHFH010000002.1"/>
</dbReference>
<accession>A0A6C2UM41</accession>
<dbReference type="PROSITE" id="PS50943">
    <property type="entry name" value="HTH_CROC1"/>
    <property type="match status" value="1"/>
</dbReference>
<dbReference type="Pfam" id="PF01381">
    <property type="entry name" value="HTH_3"/>
    <property type="match status" value="1"/>
</dbReference>
<evidence type="ECO:0000259" key="1">
    <source>
        <dbReference type="PROSITE" id="PS50943"/>
    </source>
</evidence>
<dbReference type="SMART" id="SM00530">
    <property type="entry name" value="HTH_XRE"/>
    <property type="match status" value="1"/>
</dbReference>
<dbReference type="GO" id="GO:0003677">
    <property type="term" value="F:DNA binding"/>
    <property type="evidence" value="ECO:0007669"/>
    <property type="project" value="InterPro"/>
</dbReference>
<name>A0A6C2UM41_9BACT</name>
<protein>
    <recommendedName>
        <fullName evidence="1">HTH cro/C1-type domain-containing protein</fullName>
    </recommendedName>
</protein>
<feature type="domain" description="HTH cro/C1-type" evidence="1">
    <location>
        <begin position="10"/>
        <end position="61"/>
    </location>
</feature>
<dbReference type="Proteomes" id="UP000346198">
    <property type="component" value="Unassembled WGS sequence"/>
</dbReference>
<dbReference type="AlphaFoldDB" id="A0A6C2UM41"/>
<keyword evidence="3" id="KW-1185">Reference proteome</keyword>
<evidence type="ECO:0000313" key="2">
    <source>
        <dbReference type="EMBL" id="VGO21049.1"/>
    </source>
</evidence>
<gene>
    <name evidence="2" type="ORF">SCARR_03118</name>
</gene>
<reference evidence="2 3" key="1">
    <citation type="submission" date="2019-04" db="EMBL/GenBank/DDBJ databases">
        <authorList>
            <person name="Van Vliet M D."/>
        </authorList>
    </citation>
    <scope>NUCLEOTIDE SEQUENCE [LARGE SCALE GENOMIC DNA]</scope>
    <source>
        <strain evidence="2 3">F21</strain>
    </source>
</reference>